<evidence type="ECO:0000259" key="9">
    <source>
        <dbReference type="Pfam" id="PF02771"/>
    </source>
</evidence>
<evidence type="ECO:0000256" key="5">
    <source>
        <dbReference type="ARBA" id="ARBA00023002"/>
    </source>
</evidence>
<dbReference type="SUPFAM" id="SSF47203">
    <property type="entry name" value="Acyl-CoA dehydrogenase C-terminal domain-like"/>
    <property type="match status" value="1"/>
</dbReference>
<dbReference type="SUPFAM" id="SSF56645">
    <property type="entry name" value="Acyl-CoA dehydrogenase NM domain-like"/>
    <property type="match status" value="1"/>
</dbReference>
<dbReference type="Pfam" id="PF12806">
    <property type="entry name" value="Acyl-CoA_dh_C"/>
    <property type="match status" value="1"/>
</dbReference>
<evidence type="ECO:0000259" key="7">
    <source>
        <dbReference type="Pfam" id="PF00441"/>
    </source>
</evidence>
<proteinExistence type="inferred from homology"/>
<dbReference type="InterPro" id="IPR013786">
    <property type="entry name" value="AcylCoA_DH/ox_N"/>
</dbReference>
<reference evidence="11 12" key="1">
    <citation type="submission" date="2019-12" db="EMBL/GenBank/DDBJ databases">
        <title>Paraburkholderia acidiphila 7Q-K02 sp. nov and Paraburkholderia acidisoli DHF22 sp. nov., two strains isolated from forest soil.</title>
        <authorList>
            <person name="Gao Z."/>
            <person name="Qiu L."/>
        </authorList>
    </citation>
    <scope>NUCLEOTIDE SEQUENCE [LARGE SCALE GENOMIC DNA]</scope>
    <source>
        <strain evidence="11 12">7Q-K02</strain>
    </source>
</reference>
<evidence type="ECO:0000256" key="2">
    <source>
        <dbReference type="ARBA" id="ARBA00009347"/>
    </source>
</evidence>
<evidence type="ECO:0000259" key="10">
    <source>
        <dbReference type="Pfam" id="PF12806"/>
    </source>
</evidence>
<sequence>MLCARGNAQDVGGEDPEERAASRRDRADVSRRARQGGHGRECVGPGDGPGKRRVLRGSQRERSKHKGIRIDRRAAKFHHSLFDPAHECVTPWRKNCINQERIAVPTNYQAPVADYLFLLYDVIGPHAPHATGELSRDDTRQVLEQAAHFFEEVWAPLDASGDEQGCRLENGAVKTPSGYAEGHAAQCEAGWNSVSAPEAFGGAGLPDTIGQAVREFSASACNSLGLYTGLTNGAHATIRRTGDEWMLKHVVPPMVEGRWAGTMCLTEPHCGTDLRLMKTRAVSQADGSWRLSGTKIFISGGDQDLTGNVIHLVLAKVPDENGRVLDDLSTVRLFLVPKLAVDPDTGALGEPNGVSVTGIEHKMGLKGSATCTLAFENARAFPLQESSQPGASARKSSAGMSGMFDMMNSARLGTGLQALSSANRAYDHAANYARERVAGRAANPTDRTGNAADPIVVHPDVRRLLLKQAAFIEGARALALCVRTLLDEPDESLRANRIAIGSLLTPVVKAWFSDRSFESANDAMQLMGGHGYIRENGVEQLVRDCRIFQLYEGANGVQALDLVLRKLPAAEGQSLAGFVELAETTAREAGRREALRAHADALREATGEIRSCANWLRDAARNPYDAGGSSHDFLTMVGVVACAWMWLRIADTALALLPEAADPAFLDRKLALARYWFERELPVVAALGRRVKTGAACLMSLPADQF</sequence>
<dbReference type="Pfam" id="PF02771">
    <property type="entry name" value="Acyl-CoA_dh_N"/>
    <property type="match status" value="1"/>
</dbReference>
<feature type="domain" description="Acyl-CoA dehydrogenase/oxidase N-terminal" evidence="9">
    <location>
        <begin position="137"/>
        <end position="257"/>
    </location>
</feature>
<protein>
    <submittedName>
        <fullName evidence="11">Acyl-CoA dehydrogenase</fullName>
    </submittedName>
</protein>
<dbReference type="PANTHER" id="PTHR42803:SF1">
    <property type="entry name" value="BROAD-SPECIFICITY LINEAR ACYL-COA DEHYDROGENASE FADE5"/>
    <property type="match status" value="1"/>
</dbReference>
<keyword evidence="12" id="KW-1185">Reference proteome</keyword>
<comment type="cofactor">
    <cofactor evidence="1">
        <name>FAD</name>
        <dbReference type="ChEBI" id="CHEBI:57692"/>
    </cofactor>
</comment>
<dbReference type="GO" id="GO:0016627">
    <property type="term" value="F:oxidoreductase activity, acting on the CH-CH group of donors"/>
    <property type="evidence" value="ECO:0007669"/>
    <property type="project" value="InterPro"/>
</dbReference>
<dbReference type="InterPro" id="IPR037069">
    <property type="entry name" value="AcylCoA_DH/ox_N_sf"/>
</dbReference>
<name>A0A7Z2G7C3_9BURK</name>
<feature type="compositionally biased region" description="Basic and acidic residues" evidence="6">
    <location>
        <begin position="18"/>
        <end position="31"/>
    </location>
</feature>
<feature type="domain" description="Acetyl-CoA dehydrogenase-like C-terminal" evidence="10">
    <location>
        <begin position="581"/>
        <end position="702"/>
    </location>
</feature>
<dbReference type="PANTHER" id="PTHR42803">
    <property type="entry name" value="ACYL-COA DEHYDROGENASE"/>
    <property type="match status" value="1"/>
</dbReference>
<dbReference type="InterPro" id="IPR009075">
    <property type="entry name" value="AcylCo_DH/oxidase_C"/>
</dbReference>
<accession>A0A7Z2G7C3</accession>
<evidence type="ECO:0000256" key="3">
    <source>
        <dbReference type="ARBA" id="ARBA00022630"/>
    </source>
</evidence>
<dbReference type="EMBL" id="CP046910">
    <property type="protein sequence ID" value="QGZ56426.1"/>
    <property type="molecule type" value="Genomic_DNA"/>
</dbReference>
<evidence type="ECO:0000256" key="4">
    <source>
        <dbReference type="ARBA" id="ARBA00022827"/>
    </source>
</evidence>
<dbReference type="InterPro" id="IPR046373">
    <property type="entry name" value="Acyl-CoA_Oxase/DH_mid-dom_sf"/>
</dbReference>
<dbReference type="KEGG" id="pacp:FAZ97_15665"/>
<dbReference type="Gene3D" id="2.40.110.10">
    <property type="entry name" value="Butyryl-CoA Dehydrogenase, subunit A, domain 2"/>
    <property type="match status" value="1"/>
</dbReference>
<dbReference type="InterPro" id="IPR025878">
    <property type="entry name" value="Acyl-CoA_dh-like_C_dom"/>
</dbReference>
<evidence type="ECO:0000256" key="1">
    <source>
        <dbReference type="ARBA" id="ARBA00001974"/>
    </source>
</evidence>
<dbReference type="Gene3D" id="1.20.140.10">
    <property type="entry name" value="Butyryl-CoA Dehydrogenase, subunit A, domain 3"/>
    <property type="match status" value="1"/>
</dbReference>
<feature type="domain" description="Acyl-CoA dehydrogenase/oxidase C-terminal" evidence="7">
    <location>
        <begin position="399"/>
        <end position="561"/>
    </location>
</feature>
<feature type="region of interest" description="Disordered" evidence="6">
    <location>
        <begin position="1"/>
        <end position="66"/>
    </location>
</feature>
<keyword evidence="4" id="KW-0274">FAD</keyword>
<gene>
    <name evidence="11" type="ORF">FAZ97_15665</name>
</gene>
<dbReference type="GO" id="GO:0050660">
    <property type="term" value="F:flavin adenine dinucleotide binding"/>
    <property type="evidence" value="ECO:0007669"/>
    <property type="project" value="InterPro"/>
</dbReference>
<evidence type="ECO:0000313" key="11">
    <source>
        <dbReference type="EMBL" id="QGZ56426.1"/>
    </source>
</evidence>
<dbReference type="InterPro" id="IPR052166">
    <property type="entry name" value="Diverse_Acyl-CoA_DH"/>
</dbReference>
<comment type="similarity">
    <text evidence="2">Belongs to the acyl-CoA dehydrogenase family.</text>
</comment>
<feature type="domain" description="Acyl-CoA oxidase/dehydrogenase middle" evidence="8">
    <location>
        <begin position="263"/>
        <end position="377"/>
    </location>
</feature>
<dbReference type="AlphaFoldDB" id="A0A7Z2G7C3"/>
<dbReference type="Proteomes" id="UP000434209">
    <property type="component" value="Chromosome 2"/>
</dbReference>
<dbReference type="Pfam" id="PF02770">
    <property type="entry name" value="Acyl-CoA_dh_M"/>
    <property type="match status" value="1"/>
</dbReference>
<dbReference type="InterPro" id="IPR009100">
    <property type="entry name" value="AcylCoA_DH/oxidase_NM_dom_sf"/>
</dbReference>
<dbReference type="Pfam" id="PF00441">
    <property type="entry name" value="Acyl-CoA_dh_1"/>
    <property type="match status" value="1"/>
</dbReference>
<keyword evidence="5" id="KW-0560">Oxidoreductase</keyword>
<keyword evidence="3" id="KW-0285">Flavoprotein</keyword>
<dbReference type="Gene3D" id="1.10.540.10">
    <property type="entry name" value="Acyl-CoA dehydrogenase/oxidase, N-terminal domain"/>
    <property type="match status" value="1"/>
</dbReference>
<organism evidence="11 12">
    <name type="scientific">Paraburkholderia acidiphila</name>
    <dbReference type="NCBI Taxonomy" id="2571747"/>
    <lineage>
        <taxon>Bacteria</taxon>
        <taxon>Pseudomonadati</taxon>
        <taxon>Pseudomonadota</taxon>
        <taxon>Betaproteobacteria</taxon>
        <taxon>Burkholderiales</taxon>
        <taxon>Burkholderiaceae</taxon>
        <taxon>Paraburkholderia</taxon>
    </lineage>
</organism>
<dbReference type="InterPro" id="IPR006091">
    <property type="entry name" value="Acyl-CoA_Oxase/DH_mid-dom"/>
</dbReference>
<evidence type="ECO:0000256" key="6">
    <source>
        <dbReference type="SAM" id="MobiDB-lite"/>
    </source>
</evidence>
<dbReference type="InterPro" id="IPR036250">
    <property type="entry name" value="AcylCo_DH-like_C"/>
</dbReference>
<evidence type="ECO:0000313" key="12">
    <source>
        <dbReference type="Proteomes" id="UP000434209"/>
    </source>
</evidence>
<evidence type="ECO:0000259" key="8">
    <source>
        <dbReference type="Pfam" id="PF02770"/>
    </source>
</evidence>